<dbReference type="PROSITE" id="PS50119">
    <property type="entry name" value="ZF_BBOX"/>
    <property type="match status" value="1"/>
</dbReference>
<reference evidence="10" key="1">
    <citation type="submission" date="2025-08" db="UniProtKB">
        <authorList>
            <consortium name="RefSeq"/>
        </authorList>
    </citation>
    <scope>IDENTIFICATION</scope>
</reference>
<feature type="domain" description="B30.2/SPRY" evidence="8">
    <location>
        <begin position="281"/>
        <end position="470"/>
    </location>
</feature>
<gene>
    <name evidence="10" type="primary">LOC114440934</name>
</gene>
<dbReference type="SMART" id="SM00184">
    <property type="entry name" value="RING"/>
    <property type="match status" value="1"/>
</dbReference>
<dbReference type="InterPro" id="IPR027370">
    <property type="entry name" value="Znf-RING_euk"/>
</dbReference>
<dbReference type="SUPFAM" id="SSF57850">
    <property type="entry name" value="RING/U-box"/>
    <property type="match status" value="1"/>
</dbReference>
<dbReference type="PROSITE" id="PS50089">
    <property type="entry name" value="ZF_RING_2"/>
    <property type="match status" value="1"/>
</dbReference>
<dbReference type="SUPFAM" id="SSF49899">
    <property type="entry name" value="Concanavalin A-like lectins/glucanases"/>
    <property type="match status" value="1"/>
</dbReference>
<dbReference type="InterPro" id="IPR013083">
    <property type="entry name" value="Znf_RING/FYVE/PHD"/>
</dbReference>
<evidence type="ECO:0000259" key="6">
    <source>
        <dbReference type="PROSITE" id="PS50089"/>
    </source>
</evidence>
<dbReference type="PROSITE" id="PS50188">
    <property type="entry name" value="B302_SPRY"/>
    <property type="match status" value="1"/>
</dbReference>
<dbReference type="GeneID" id="114440934"/>
<name>A0A6P7IYD8_9TELE</name>
<dbReference type="SMART" id="SM00449">
    <property type="entry name" value="SPRY"/>
    <property type="match status" value="1"/>
</dbReference>
<dbReference type="Pfam" id="PF13445">
    <property type="entry name" value="zf-RING_UBOX"/>
    <property type="match status" value="1"/>
</dbReference>
<dbReference type="RefSeq" id="XP_028269407.1">
    <property type="nucleotide sequence ID" value="XM_028413606.1"/>
</dbReference>
<dbReference type="AlphaFoldDB" id="A0A6P7IYD8"/>
<dbReference type="FunFam" id="2.60.120.920:FF:000004">
    <property type="entry name" value="Butyrophilin subfamily 1 member A1"/>
    <property type="match status" value="1"/>
</dbReference>
<dbReference type="SUPFAM" id="SSF57845">
    <property type="entry name" value="B-box zinc-binding domain"/>
    <property type="match status" value="1"/>
</dbReference>
<evidence type="ECO:0000256" key="1">
    <source>
        <dbReference type="ARBA" id="ARBA00022723"/>
    </source>
</evidence>
<dbReference type="CDD" id="cd12893">
    <property type="entry name" value="SPRY_PRY_TRIM35"/>
    <property type="match status" value="1"/>
</dbReference>
<evidence type="ECO:0000256" key="5">
    <source>
        <dbReference type="SAM" id="Coils"/>
    </source>
</evidence>
<dbReference type="GO" id="GO:0008270">
    <property type="term" value="F:zinc ion binding"/>
    <property type="evidence" value="ECO:0007669"/>
    <property type="project" value="UniProtKB-KW"/>
</dbReference>
<dbReference type="Gene3D" id="2.60.120.920">
    <property type="match status" value="1"/>
</dbReference>
<evidence type="ECO:0000313" key="9">
    <source>
        <dbReference type="Proteomes" id="UP000515145"/>
    </source>
</evidence>
<dbReference type="SMART" id="SM00589">
    <property type="entry name" value="PRY"/>
    <property type="match status" value="1"/>
</dbReference>
<accession>A0A6P7IYD8</accession>
<evidence type="ECO:0000259" key="8">
    <source>
        <dbReference type="PROSITE" id="PS50188"/>
    </source>
</evidence>
<keyword evidence="3" id="KW-0862">Zinc</keyword>
<evidence type="ECO:0000313" key="10">
    <source>
        <dbReference type="RefSeq" id="XP_028269407.1"/>
    </source>
</evidence>
<dbReference type="Gene3D" id="3.30.160.60">
    <property type="entry name" value="Classic Zinc Finger"/>
    <property type="match status" value="1"/>
</dbReference>
<dbReference type="InterPro" id="IPR001841">
    <property type="entry name" value="Znf_RING"/>
</dbReference>
<feature type="domain" description="RING-type" evidence="6">
    <location>
        <begin position="13"/>
        <end position="53"/>
    </location>
</feature>
<dbReference type="InterPro" id="IPR003877">
    <property type="entry name" value="SPRY_dom"/>
</dbReference>
<organism evidence="9 10">
    <name type="scientific">Parambassis ranga</name>
    <name type="common">Indian glassy fish</name>
    <dbReference type="NCBI Taxonomy" id="210632"/>
    <lineage>
        <taxon>Eukaryota</taxon>
        <taxon>Metazoa</taxon>
        <taxon>Chordata</taxon>
        <taxon>Craniata</taxon>
        <taxon>Vertebrata</taxon>
        <taxon>Euteleostomi</taxon>
        <taxon>Actinopterygii</taxon>
        <taxon>Neopterygii</taxon>
        <taxon>Teleostei</taxon>
        <taxon>Neoteleostei</taxon>
        <taxon>Acanthomorphata</taxon>
        <taxon>Ovalentaria</taxon>
        <taxon>Ambassidae</taxon>
        <taxon>Parambassis</taxon>
    </lineage>
</organism>
<dbReference type="Pfam" id="PF00643">
    <property type="entry name" value="zf-B_box"/>
    <property type="match status" value="1"/>
</dbReference>
<dbReference type="InterPro" id="IPR043136">
    <property type="entry name" value="B30.2/SPRY_sf"/>
</dbReference>
<dbReference type="PROSITE" id="PS00518">
    <property type="entry name" value="ZF_RING_1"/>
    <property type="match status" value="1"/>
</dbReference>
<feature type="coiled-coil region" evidence="5">
    <location>
        <begin position="194"/>
        <end position="239"/>
    </location>
</feature>
<dbReference type="InParanoid" id="A0A6P7IYD8"/>
<dbReference type="InterPro" id="IPR003879">
    <property type="entry name" value="Butyrophylin_SPRY"/>
</dbReference>
<dbReference type="SMART" id="SM00336">
    <property type="entry name" value="BBOX"/>
    <property type="match status" value="1"/>
</dbReference>
<evidence type="ECO:0000256" key="2">
    <source>
        <dbReference type="ARBA" id="ARBA00022771"/>
    </source>
</evidence>
<proteinExistence type="predicted"/>
<sequence length="470" mass="54428">MAERALVENYLSCHVCSETFRDPVTLSCSHSFCSSCLQKFWEQTKNKNCPICKRRSSKEDPSVNLSLKELADSFAQRKTSIEEVEKQEEKKKEEIVCDKHSEVPYWFCEDEQRAVCPVCEFSLHQTHKVVPVEQAVRDLKEQLRSDLKSLQDKRDKYKQVEDTYNEMSQHVKKQLLSTETQIRAEFNKLHQFLKEEEESRLAALREEEEQKGKTMVREMKRIQQQMSSLSDSISAVEEELQKQQVSFLSSYKDTQSRARAQSSLSDPQLVSGALIDVAKHLGNLSFRVWEKMKDKVHFSPVILDPNTAARWLYLSDDLTSVRNGDTEQKLPDNPERNTKCPEILGSEGFSSGKHSWEVEVGDHPCWFVGLAKESVDRKGERKPFPEYGIWCLWLYDGKYTNVVGKTVRVQKSLQRIRVQLDYDRGKVSFYNSEVMTHIYTHRDTFTEKLLPYFMIGKSAGSTTTDIKVSV</sequence>
<dbReference type="InterPro" id="IPR013320">
    <property type="entry name" value="ConA-like_dom_sf"/>
</dbReference>
<dbReference type="InterPro" id="IPR017907">
    <property type="entry name" value="Znf_RING_CS"/>
</dbReference>
<feature type="coiled-coil region" evidence="5">
    <location>
        <begin position="133"/>
        <end position="170"/>
    </location>
</feature>
<keyword evidence="2 4" id="KW-0863">Zinc-finger</keyword>
<dbReference type="PRINTS" id="PR01407">
    <property type="entry name" value="BUTYPHLNCDUF"/>
</dbReference>
<keyword evidence="9" id="KW-1185">Reference proteome</keyword>
<dbReference type="PANTHER" id="PTHR24103">
    <property type="entry name" value="E3 UBIQUITIN-PROTEIN LIGASE TRIM"/>
    <property type="match status" value="1"/>
</dbReference>
<dbReference type="InterPro" id="IPR006574">
    <property type="entry name" value="PRY"/>
</dbReference>
<dbReference type="InterPro" id="IPR001870">
    <property type="entry name" value="B30.2/SPRY"/>
</dbReference>
<keyword evidence="5" id="KW-0175">Coiled coil</keyword>
<protein>
    <submittedName>
        <fullName evidence="10">Nuclear factor 7, ovary-like</fullName>
    </submittedName>
</protein>
<feature type="domain" description="B box-type" evidence="7">
    <location>
        <begin position="92"/>
        <end position="132"/>
    </location>
</feature>
<evidence type="ECO:0000259" key="7">
    <source>
        <dbReference type="PROSITE" id="PS50119"/>
    </source>
</evidence>
<keyword evidence="1" id="KW-0479">Metal-binding</keyword>
<dbReference type="Gene3D" id="3.30.40.10">
    <property type="entry name" value="Zinc/RING finger domain, C3HC4 (zinc finger)"/>
    <property type="match status" value="1"/>
</dbReference>
<dbReference type="Proteomes" id="UP000515145">
    <property type="component" value="Chromosome 9"/>
</dbReference>
<evidence type="ECO:0000256" key="4">
    <source>
        <dbReference type="PROSITE-ProRule" id="PRU00024"/>
    </source>
</evidence>
<dbReference type="Pfam" id="PF00622">
    <property type="entry name" value="SPRY"/>
    <property type="match status" value="1"/>
</dbReference>
<dbReference type="Pfam" id="PF13765">
    <property type="entry name" value="PRY"/>
    <property type="match status" value="1"/>
</dbReference>
<evidence type="ECO:0000256" key="3">
    <source>
        <dbReference type="ARBA" id="ARBA00022833"/>
    </source>
</evidence>
<dbReference type="InterPro" id="IPR050143">
    <property type="entry name" value="TRIM/RBCC"/>
</dbReference>
<dbReference type="InterPro" id="IPR000315">
    <property type="entry name" value="Znf_B-box"/>
</dbReference>